<name>A0AAE5H1M8_CLOBE</name>
<evidence type="ECO:0000313" key="1">
    <source>
        <dbReference type="EMBL" id="NSB13036.1"/>
    </source>
</evidence>
<dbReference type="Proteomes" id="UP000822184">
    <property type="component" value="Unassembled WGS sequence"/>
</dbReference>
<sequence>MSRKTDLINTFNAYNTKHEDILNKINEIKTNIEISPVGAEKRVNELTSKFEATATQYHDKSISLIDGGLKDLEDKWKANSSGRLLDSNYQIGLANTIKMIESGAITDQDDFQNIIDVYKDDYNALAMIRNLLKSDDPKYIALAMLVPKDNRSYNKKLLNDLRNNVDAHINPYTINSQTSMSLQDMAQFVNTRLNDNLEVIPW</sequence>
<comment type="caution">
    <text evidence="1">The sequence shown here is derived from an EMBL/GenBank/DDBJ whole genome shotgun (WGS) entry which is preliminary data.</text>
</comment>
<evidence type="ECO:0000313" key="2">
    <source>
        <dbReference type="Proteomes" id="UP000822184"/>
    </source>
</evidence>
<dbReference type="AlphaFoldDB" id="A0AAE5H1M8"/>
<gene>
    <name evidence="1" type="ORF">BCD95_001295</name>
</gene>
<dbReference type="EMBL" id="JABTDW010000001">
    <property type="protein sequence ID" value="NSB13036.1"/>
    <property type="molecule type" value="Genomic_DNA"/>
</dbReference>
<accession>A0AAE5H1M8</accession>
<proteinExistence type="predicted"/>
<protein>
    <submittedName>
        <fullName evidence="1">Uncharacterized protein</fullName>
    </submittedName>
</protein>
<reference evidence="1" key="1">
    <citation type="submission" date="2020-06" db="EMBL/GenBank/DDBJ databases">
        <title>Genomic insights into acetone-butanol-ethanol (ABE) fermentation by sequencing solventogenic clostridia strains.</title>
        <authorList>
            <person name="Brown S."/>
        </authorList>
    </citation>
    <scope>NUCLEOTIDE SEQUENCE</scope>
    <source>
        <strain evidence="1">DJ123</strain>
    </source>
</reference>
<dbReference type="RefSeq" id="WP_023973235.1">
    <property type="nucleotide sequence ID" value="NZ_JABTDW010000001.1"/>
</dbReference>
<organism evidence="1 2">
    <name type="scientific">Clostridium beijerinckii</name>
    <name type="common">Clostridium MP</name>
    <dbReference type="NCBI Taxonomy" id="1520"/>
    <lineage>
        <taxon>Bacteria</taxon>
        <taxon>Bacillati</taxon>
        <taxon>Bacillota</taxon>
        <taxon>Clostridia</taxon>
        <taxon>Eubacteriales</taxon>
        <taxon>Clostridiaceae</taxon>
        <taxon>Clostridium</taxon>
    </lineage>
</organism>